<organism evidence="2 3">
    <name type="scientific">Streptomyces sp. 900105755</name>
    <dbReference type="NCBI Taxonomy" id="3154389"/>
    <lineage>
        <taxon>Bacteria</taxon>
        <taxon>Bacillati</taxon>
        <taxon>Actinomycetota</taxon>
        <taxon>Actinomycetes</taxon>
        <taxon>Kitasatosporales</taxon>
        <taxon>Streptomycetaceae</taxon>
        <taxon>Streptomyces</taxon>
    </lineage>
</organism>
<dbReference type="Pfam" id="PF20218">
    <property type="entry name" value="DUF6578"/>
    <property type="match status" value="1"/>
</dbReference>
<name>A0ABV1T7B2_9ACTN</name>
<evidence type="ECO:0000313" key="2">
    <source>
        <dbReference type="EMBL" id="MER6265912.1"/>
    </source>
</evidence>
<protein>
    <submittedName>
        <fullName evidence="2">DUF6578 domain-containing protein</fullName>
    </submittedName>
</protein>
<evidence type="ECO:0000256" key="1">
    <source>
        <dbReference type="SAM" id="MobiDB-lite"/>
    </source>
</evidence>
<proteinExistence type="predicted"/>
<sequence length="163" mass="17401">MPLLKVFYEDWQMECCGTPFSVGDEVAWRLVAYGAAARRENAGYGAEAWVENHGGPDRPTTGRVLAVDLVHEEYRFRRADPAPPGKGKGDGKGDGNGAGVVIQGTGRGLEAVPGTVTAEPADSCPRWFGEVDLGTVEGLRRVRRTCGALVTLDAPDNGHVLRP</sequence>
<dbReference type="Proteomes" id="UP001490365">
    <property type="component" value="Unassembled WGS sequence"/>
</dbReference>
<accession>A0ABV1T7B2</accession>
<feature type="region of interest" description="Disordered" evidence="1">
    <location>
        <begin position="77"/>
        <end position="97"/>
    </location>
</feature>
<reference evidence="2 3" key="1">
    <citation type="submission" date="2024-06" db="EMBL/GenBank/DDBJ databases">
        <title>The Natural Products Discovery Center: Release of the First 8490 Sequenced Strains for Exploring Actinobacteria Biosynthetic Diversity.</title>
        <authorList>
            <person name="Kalkreuter E."/>
            <person name="Kautsar S.A."/>
            <person name="Yang D."/>
            <person name="Bader C.D."/>
            <person name="Teijaro C.N."/>
            <person name="Fluegel L."/>
            <person name="Davis C.M."/>
            <person name="Simpson J.R."/>
            <person name="Lauterbach L."/>
            <person name="Steele A.D."/>
            <person name="Gui C."/>
            <person name="Meng S."/>
            <person name="Li G."/>
            <person name="Viehrig K."/>
            <person name="Ye F."/>
            <person name="Su P."/>
            <person name="Kiefer A.F."/>
            <person name="Nichols A."/>
            <person name="Cepeda A.J."/>
            <person name="Yan W."/>
            <person name="Fan B."/>
            <person name="Jiang Y."/>
            <person name="Adhikari A."/>
            <person name="Zheng C.-J."/>
            <person name="Schuster L."/>
            <person name="Cowan T.M."/>
            <person name="Smanski M.J."/>
            <person name="Chevrette M.G."/>
            <person name="De Carvalho L.P.S."/>
            <person name="Shen B."/>
        </authorList>
    </citation>
    <scope>NUCLEOTIDE SEQUENCE [LARGE SCALE GENOMIC DNA]</scope>
    <source>
        <strain evidence="2 3">NPDC001694</strain>
    </source>
</reference>
<dbReference type="RefSeq" id="WP_351954631.1">
    <property type="nucleotide sequence ID" value="NZ_JBEOZM010000001.1"/>
</dbReference>
<evidence type="ECO:0000313" key="3">
    <source>
        <dbReference type="Proteomes" id="UP001490365"/>
    </source>
</evidence>
<keyword evidence="3" id="KW-1185">Reference proteome</keyword>
<comment type="caution">
    <text evidence="2">The sequence shown here is derived from an EMBL/GenBank/DDBJ whole genome shotgun (WGS) entry which is preliminary data.</text>
</comment>
<dbReference type="EMBL" id="JBEOZM010000001">
    <property type="protein sequence ID" value="MER6265912.1"/>
    <property type="molecule type" value="Genomic_DNA"/>
</dbReference>
<dbReference type="InterPro" id="IPR046485">
    <property type="entry name" value="DUF6578"/>
</dbReference>
<gene>
    <name evidence="2" type="ORF">ABT211_01210</name>
</gene>